<accession>A0ABR5IR56</accession>
<dbReference type="InterPro" id="IPR020845">
    <property type="entry name" value="AMP-binding_CS"/>
</dbReference>
<dbReference type="PANTHER" id="PTHR45527">
    <property type="entry name" value="NONRIBOSOMAL PEPTIDE SYNTHETASE"/>
    <property type="match status" value="1"/>
</dbReference>
<dbReference type="PROSITE" id="PS00455">
    <property type="entry name" value="AMP_BINDING"/>
    <property type="match status" value="1"/>
</dbReference>
<organism evidence="2 3">
    <name type="scientific">Streptomyces varsoviensis</name>
    <dbReference type="NCBI Taxonomy" id="67373"/>
    <lineage>
        <taxon>Bacteria</taxon>
        <taxon>Bacillati</taxon>
        <taxon>Actinomycetota</taxon>
        <taxon>Actinomycetes</taxon>
        <taxon>Kitasatosporales</taxon>
        <taxon>Streptomycetaceae</taxon>
        <taxon>Streptomyces</taxon>
    </lineage>
</organism>
<sequence>AGGAYVPLDPEYPADRLSYMAADSGVSVVVATARTAADVPPGLRMLLLDEAAEAVRLESTEPLQRPIGDGQLAYVIYTSGSTGRPKGVA</sequence>
<name>A0ABR5IR56_9ACTN</name>
<dbReference type="InterPro" id="IPR000873">
    <property type="entry name" value="AMP-dep_synth/lig_dom"/>
</dbReference>
<protein>
    <recommendedName>
        <fullName evidence="1">AMP-dependent synthetase/ligase domain-containing protein</fullName>
    </recommendedName>
</protein>
<comment type="caution">
    <text evidence="2">The sequence shown here is derived from an EMBL/GenBank/DDBJ whole genome shotgun (WGS) entry which is preliminary data.</text>
</comment>
<dbReference type="PANTHER" id="PTHR45527:SF14">
    <property type="entry name" value="PLIPASTATIN SYNTHASE SUBUNIT B"/>
    <property type="match status" value="1"/>
</dbReference>
<reference evidence="2 3" key="1">
    <citation type="submission" date="2015-07" db="EMBL/GenBank/DDBJ databases">
        <authorList>
            <person name="Ju K.-S."/>
            <person name="Doroghazi J.R."/>
            <person name="Metcalf W.W."/>
        </authorList>
    </citation>
    <scope>NUCLEOTIDE SEQUENCE [LARGE SCALE GENOMIC DNA]</scope>
    <source>
        <strain evidence="2 3">NRRL B-3589</strain>
    </source>
</reference>
<dbReference type="InterPro" id="IPR020459">
    <property type="entry name" value="AMP-binding"/>
</dbReference>
<dbReference type="Pfam" id="PF00501">
    <property type="entry name" value="AMP-binding"/>
    <property type="match status" value="1"/>
</dbReference>
<dbReference type="PRINTS" id="PR00154">
    <property type="entry name" value="AMPBINDING"/>
</dbReference>
<dbReference type="Gene3D" id="3.40.50.980">
    <property type="match status" value="1"/>
</dbReference>
<gene>
    <name evidence="2" type="ORF">ADK38_46725</name>
</gene>
<feature type="non-terminal residue" evidence="2">
    <location>
        <position position="89"/>
    </location>
</feature>
<keyword evidence="3" id="KW-1185">Reference proteome</keyword>
<proteinExistence type="predicted"/>
<feature type="non-terminal residue" evidence="2">
    <location>
        <position position="1"/>
    </location>
</feature>
<dbReference type="Proteomes" id="UP000037020">
    <property type="component" value="Unassembled WGS sequence"/>
</dbReference>
<dbReference type="SUPFAM" id="SSF56801">
    <property type="entry name" value="Acetyl-CoA synthetase-like"/>
    <property type="match status" value="1"/>
</dbReference>
<evidence type="ECO:0000313" key="3">
    <source>
        <dbReference type="Proteomes" id="UP000037020"/>
    </source>
</evidence>
<evidence type="ECO:0000313" key="2">
    <source>
        <dbReference type="EMBL" id="KOG41558.1"/>
    </source>
</evidence>
<evidence type="ECO:0000259" key="1">
    <source>
        <dbReference type="Pfam" id="PF00501"/>
    </source>
</evidence>
<dbReference type="EMBL" id="LGUT01004662">
    <property type="protein sequence ID" value="KOG41558.1"/>
    <property type="molecule type" value="Genomic_DNA"/>
</dbReference>
<feature type="domain" description="AMP-dependent synthetase/ligase" evidence="1">
    <location>
        <begin position="1"/>
        <end position="88"/>
    </location>
</feature>